<dbReference type="EMBL" id="GBXM01022653">
    <property type="protein sequence ID" value="JAH85924.1"/>
    <property type="molecule type" value="Transcribed_RNA"/>
</dbReference>
<organism evidence="1">
    <name type="scientific">Anguilla anguilla</name>
    <name type="common">European freshwater eel</name>
    <name type="synonym">Muraena anguilla</name>
    <dbReference type="NCBI Taxonomy" id="7936"/>
    <lineage>
        <taxon>Eukaryota</taxon>
        <taxon>Metazoa</taxon>
        <taxon>Chordata</taxon>
        <taxon>Craniata</taxon>
        <taxon>Vertebrata</taxon>
        <taxon>Euteleostomi</taxon>
        <taxon>Actinopterygii</taxon>
        <taxon>Neopterygii</taxon>
        <taxon>Teleostei</taxon>
        <taxon>Anguilliformes</taxon>
        <taxon>Anguillidae</taxon>
        <taxon>Anguilla</taxon>
    </lineage>
</organism>
<accession>A0A0E9W6C7</accession>
<reference evidence="1" key="1">
    <citation type="submission" date="2014-11" db="EMBL/GenBank/DDBJ databases">
        <authorList>
            <person name="Amaro Gonzalez C."/>
        </authorList>
    </citation>
    <scope>NUCLEOTIDE SEQUENCE</scope>
</reference>
<dbReference type="AlphaFoldDB" id="A0A0E9W6C7"/>
<reference evidence="1" key="2">
    <citation type="journal article" date="2015" name="Fish Shellfish Immunol.">
        <title>Early steps in the European eel (Anguilla anguilla)-Vibrio vulnificus interaction in the gills: Role of the RtxA13 toxin.</title>
        <authorList>
            <person name="Callol A."/>
            <person name="Pajuelo D."/>
            <person name="Ebbesson L."/>
            <person name="Teles M."/>
            <person name="MacKenzie S."/>
            <person name="Amaro C."/>
        </authorList>
    </citation>
    <scope>NUCLEOTIDE SEQUENCE</scope>
</reference>
<sequence length="78" mass="8944">MSNHMTAVTQTYTRGHFKSSFSQFPSSLHSKGTLKPHITMWSRIRIYASVLERSFHLCVNNGISSDVHFHKSFKCNSI</sequence>
<protein>
    <submittedName>
        <fullName evidence="1">Uncharacterized protein</fullName>
    </submittedName>
</protein>
<name>A0A0E9W6C7_ANGAN</name>
<evidence type="ECO:0000313" key="1">
    <source>
        <dbReference type="EMBL" id="JAH85924.1"/>
    </source>
</evidence>
<proteinExistence type="predicted"/>